<sequence>MVIQATKTLDVNLDPSVQDIEGFAYVSNCKPQHPHSKKPKHGDLNPRCFC</sequence>
<name>A0A5B0R3Y8_PUCGR</name>
<organism evidence="2 3">
    <name type="scientific">Puccinia graminis f. sp. tritici</name>
    <dbReference type="NCBI Taxonomy" id="56615"/>
    <lineage>
        <taxon>Eukaryota</taxon>
        <taxon>Fungi</taxon>
        <taxon>Dikarya</taxon>
        <taxon>Basidiomycota</taxon>
        <taxon>Pucciniomycotina</taxon>
        <taxon>Pucciniomycetes</taxon>
        <taxon>Pucciniales</taxon>
        <taxon>Pucciniaceae</taxon>
        <taxon>Puccinia</taxon>
    </lineage>
</organism>
<comment type="caution">
    <text evidence="2">The sequence shown here is derived from an EMBL/GenBank/DDBJ whole genome shotgun (WGS) entry which is preliminary data.</text>
</comment>
<dbReference type="Proteomes" id="UP000324748">
    <property type="component" value="Unassembled WGS sequence"/>
</dbReference>
<evidence type="ECO:0000313" key="3">
    <source>
        <dbReference type="Proteomes" id="UP000324748"/>
    </source>
</evidence>
<evidence type="ECO:0000256" key="1">
    <source>
        <dbReference type="SAM" id="MobiDB-lite"/>
    </source>
</evidence>
<keyword evidence="3" id="KW-1185">Reference proteome</keyword>
<accession>A0A5B0R3Y8</accession>
<gene>
    <name evidence="2" type="ORF">PGT21_036929</name>
</gene>
<protein>
    <submittedName>
        <fullName evidence="2">Uncharacterized protein</fullName>
    </submittedName>
</protein>
<dbReference type="AlphaFoldDB" id="A0A5B0R3Y8"/>
<evidence type="ECO:0000313" key="2">
    <source>
        <dbReference type="EMBL" id="KAA1120003.1"/>
    </source>
</evidence>
<dbReference type="EMBL" id="VSWC01000001">
    <property type="protein sequence ID" value="KAA1120003.1"/>
    <property type="molecule type" value="Genomic_DNA"/>
</dbReference>
<feature type="region of interest" description="Disordered" evidence="1">
    <location>
        <begin position="31"/>
        <end position="50"/>
    </location>
</feature>
<proteinExistence type="predicted"/>
<reference evidence="2 3" key="1">
    <citation type="submission" date="2019-05" db="EMBL/GenBank/DDBJ databases">
        <title>Emergence of the Ug99 lineage of the wheat stem rust pathogen through somatic hybridization.</title>
        <authorList>
            <person name="Li F."/>
            <person name="Upadhyaya N.M."/>
            <person name="Sperschneider J."/>
            <person name="Matny O."/>
            <person name="Nguyen-Phuc H."/>
            <person name="Mago R."/>
            <person name="Raley C."/>
            <person name="Miller M.E."/>
            <person name="Silverstein K.A.T."/>
            <person name="Henningsen E."/>
            <person name="Hirsch C.D."/>
            <person name="Visser B."/>
            <person name="Pretorius Z.A."/>
            <person name="Steffenson B.J."/>
            <person name="Schwessinger B."/>
            <person name="Dodds P.N."/>
            <person name="Figueroa M."/>
        </authorList>
    </citation>
    <scope>NUCLEOTIDE SEQUENCE [LARGE SCALE GENOMIC DNA]</scope>
    <source>
        <strain evidence="2">21-0</strain>
    </source>
</reference>